<feature type="chain" id="PRO_5029493731" description="Cell envelope integrity protein TolA" evidence="1">
    <location>
        <begin position="31"/>
        <end position="137"/>
    </location>
</feature>
<dbReference type="EMBL" id="SIOP01000001">
    <property type="protein sequence ID" value="TAY53989.1"/>
    <property type="molecule type" value="Genomic_DNA"/>
</dbReference>
<gene>
    <name evidence="2" type="ORF">ELH90_21360</name>
</gene>
<dbReference type="SUPFAM" id="SSF74653">
    <property type="entry name" value="TolA/TonB C-terminal domain"/>
    <property type="match status" value="1"/>
</dbReference>
<dbReference type="Proteomes" id="UP000292974">
    <property type="component" value="Unassembled WGS sequence"/>
</dbReference>
<evidence type="ECO:0000313" key="2">
    <source>
        <dbReference type="EMBL" id="TAY53989.1"/>
    </source>
</evidence>
<feature type="signal peptide" evidence="1">
    <location>
        <begin position="1"/>
        <end position="30"/>
    </location>
</feature>
<evidence type="ECO:0000313" key="3">
    <source>
        <dbReference type="Proteomes" id="UP000292974"/>
    </source>
</evidence>
<comment type="caution">
    <text evidence="2">The sequence shown here is derived from an EMBL/GenBank/DDBJ whole genome shotgun (WGS) entry which is preliminary data.</text>
</comment>
<dbReference type="RefSeq" id="WP_130717748.1">
    <property type="nucleotide sequence ID" value="NZ_JAWJWJ010000015.1"/>
</dbReference>
<protein>
    <recommendedName>
        <fullName evidence="4">Cell envelope integrity protein TolA</fullName>
    </recommendedName>
</protein>
<dbReference type="AlphaFoldDB" id="A0A7M3DZ59"/>
<reference evidence="2 3" key="1">
    <citation type="submission" date="2019-02" db="EMBL/GenBank/DDBJ databases">
        <title>The genomic architecture of introgression among sibling species of bacteria.</title>
        <authorList>
            <person name="Cavassim M.I.A."/>
            <person name="Moeskjaer S."/>
            <person name="Moslemi C."/>
            <person name="Fields B."/>
            <person name="Bachmann A."/>
            <person name="Vilhjalmsson B."/>
            <person name="Schierup M.H."/>
            <person name="Young J.P.W."/>
            <person name="Andersen S.U."/>
        </authorList>
    </citation>
    <scope>NUCLEOTIDE SEQUENCE [LARGE SCALE GENOMIC DNA]</scope>
    <source>
        <strain evidence="2 3">SM135B</strain>
    </source>
</reference>
<evidence type="ECO:0008006" key="4">
    <source>
        <dbReference type="Google" id="ProtNLM"/>
    </source>
</evidence>
<organism evidence="2 3">
    <name type="scientific">Rhizobium leguminosarum</name>
    <dbReference type="NCBI Taxonomy" id="384"/>
    <lineage>
        <taxon>Bacteria</taxon>
        <taxon>Pseudomonadati</taxon>
        <taxon>Pseudomonadota</taxon>
        <taxon>Alphaproteobacteria</taxon>
        <taxon>Hyphomicrobiales</taxon>
        <taxon>Rhizobiaceae</taxon>
        <taxon>Rhizobium/Agrobacterium group</taxon>
        <taxon>Rhizobium</taxon>
    </lineage>
</organism>
<sequence length="137" mass="14470">MLMDLSHGNQSFAAVIVLGAILACASEALAQSTSAEISDKPAMDLRQAVLPYFNAPSGQVEGAKVAVKIRIRLDKTGAIVGSPEVEAIGGSEAARKSLSAAALRAALRSSPFTMLPKEKYESWKEVVLRFEPSDPTP</sequence>
<name>A0A7M3DZ59_RHILE</name>
<keyword evidence="1" id="KW-0732">Signal</keyword>
<evidence type="ECO:0000256" key="1">
    <source>
        <dbReference type="SAM" id="SignalP"/>
    </source>
</evidence>
<proteinExistence type="predicted"/>
<dbReference type="Gene3D" id="3.30.1150.10">
    <property type="match status" value="1"/>
</dbReference>
<accession>A0A7M3DZ59</accession>